<gene>
    <name evidence="1" type="ORF">IQ217_03095</name>
</gene>
<dbReference type="RefSeq" id="WP_194018882.1">
    <property type="nucleotide sequence ID" value="NZ_JADEVV010000006.1"/>
</dbReference>
<protein>
    <submittedName>
        <fullName evidence="1">DUF3181 family protein</fullName>
    </submittedName>
</protein>
<name>A0ABR9VPN1_9SYNC</name>
<dbReference type="EMBL" id="JADEVV010000006">
    <property type="protein sequence ID" value="MBE9252858.1"/>
    <property type="molecule type" value="Genomic_DNA"/>
</dbReference>
<accession>A0ABR9VPN1</accession>
<evidence type="ECO:0000313" key="1">
    <source>
        <dbReference type="EMBL" id="MBE9252858.1"/>
    </source>
</evidence>
<sequence length="101" mass="11023">MSSTTPEIEALAADIGEQIAIDVAKWNLFLAEAHLHIPLAERVYPLLEKDELSRATVESALKDLSVAIGGGKVNISLLDALSSTMVNRLLTLLEEYQSKNF</sequence>
<dbReference type="InterPro" id="IPR021518">
    <property type="entry name" value="DUF3181"/>
</dbReference>
<reference evidence="1 2" key="1">
    <citation type="submission" date="2020-10" db="EMBL/GenBank/DDBJ databases">
        <authorList>
            <person name="Castelo-Branco R."/>
            <person name="Eusebio N."/>
            <person name="Adriana R."/>
            <person name="Vieira A."/>
            <person name="Brugerolle De Fraissinette N."/>
            <person name="Rezende De Castro R."/>
            <person name="Schneider M.P."/>
            <person name="Vasconcelos V."/>
            <person name="Leao P.N."/>
        </authorList>
    </citation>
    <scope>NUCLEOTIDE SEQUENCE [LARGE SCALE GENOMIC DNA]</scope>
    <source>
        <strain evidence="1 2">LEGE 00031</strain>
    </source>
</reference>
<keyword evidence="2" id="KW-1185">Reference proteome</keyword>
<dbReference type="Pfam" id="PF11378">
    <property type="entry name" value="DUF3181"/>
    <property type="match status" value="1"/>
</dbReference>
<evidence type="ECO:0000313" key="2">
    <source>
        <dbReference type="Proteomes" id="UP000658720"/>
    </source>
</evidence>
<organism evidence="1 2">
    <name type="scientific">Synechocystis salina LEGE 00031</name>
    <dbReference type="NCBI Taxonomy" id="1828736"/>
    <lineage>
        <taxon>Bacteria</taxon>
        <taxon>Bacillati</taxon>
        <taxon>Cyanobacteriota</taxon>
        <taxon>Cyanophyceae</taxon>
        <taxon>Synechococcales</taxon>
        <taxon>Merismopediaceae</taxon>
        <taxon>Synechocystis</taxon>
    </lineage>
</organism>
<proteinExistence type="predicted"/>
<comment type="caution">
    <text evidence="1">The sequence shown here is derived from an EMBL/GenBank/DDBJ whole genome shotgun (WGS) entry which is preliminary data.</text>
</comment>
<dbReference type="Proteomes" id="UP000658720">
    <property type="component" value="Unassembled WGS sequence"/>
</dbReference>